<dbReference type="EMBL" id="CAJJDM010000030">
    <property type="protein sequence ID" value="CAD8060983.1"/>
    <property type="molecule type" value="Genomic_DNA"/>
</dbReference>
<reference evidence="2" key="1">
    <citation type="submission" date="2021-01" db="EMBL/GenBank/DDBJ databases">
        <authorList>
            <consortium name="Genoscope - CEA"/>
            <person name="William W."/>
        </authorList>
    </citation>
    <scope>NUCLEOTIDE SEQUENCE</scope>
</reference>
<accession>A0A8S1L603</accession>
<gene>
    <name evidence="2" type="ORF">PPRIM_AZ9-3.1.T0310080</name>
</gene>
<evidence type="ECO:0000313" key="3">
    <source>
        <dbReference type="Proteomes" id="UP000688137"/>
    </source>
</evidence>
<feature type="coiled-coil region" evidence="1">
    <location>
        <begin position="1"/>
        <end position="37"/>
    </location>
</feature>
<sequence>MQNNNRNEEIIKQQIENEKLEQENKLLNQELSKVFSNQQFVCQQRYDDKILQILIKMEKFQQKESCELKFRLYQDIQVLEITGLISEKDQDQQIQYSVFFQKIKLLAQVTGKPKINQTEKKIEIIFDIKKRT</sequence>
<keyword evidence="1" id="KW-0175">Coiled coil</keyword>
<keyword evidence="3" id="KW-1185">Reference proteome</keyword>
<dbReference type="OMA" id="QQNQYYV"/>
<dbReference type="Proteomes" id="UP000688137">
    <property type="component" value="Unassembled WGS sequence"/>
</dbReference>
<evidence type="ECO:0000313" key="2">
    <source>
        <dbReference type="EMBL" id="CAD8060983.1"/>
    </source>
</evidence>
<comment type="caution">
    <text evidence="2">The sequence shown here is derived from an EMBL/GenBank/DDBJ whole genome shotgun (WGS) entry which is preliminary data.</text>
</comment>
<organism evidence="2 3">
    <name type="scientific">Paramecium primaurelia</name>
    <dbReference type="NCBI Taxonomy" id="5886"/>
    <lineage>
        <taxon>Eukaryota</taxon>
        <taxon>Sar</taxon>
        <taxon>Alveolata</taxon>
        <taxon>Ciliophora</taxon>
        <taxon>Intramacronucleata</taxon>
        <taxon>Oligohymenophorea</taxon>
        <taxon>Peniculida</taxon>
        <taxon>Parameciidae</taxon>
        <taxon>Paramecium</taxon>
    </lineage>
</organism>
<proteinExistence type="predicted"/>
<protein>
    <submittedName>
        <fullName evidence="2">Uncharacterized protein</fullName>
    </submittedName>
</protein>
<dbReference type="AlphaFoldDB" id="A0A8S1L603"/>
<evidence type="ECO:0000256" key="1">
    <source>
        <dbReference type="SAM" id="Coils"/>
    </source>
</evidence>
<name>A0A8S1L603_PARPR</name>